<dbReference type="PRINTS" id="PR00039">
    <property type="entry name" value="HTHLYSR"/>
</dbReference>
<dbReference type="AlphaFoldDB" id="A0A8J7FGM1"/>
<dbReference type="PROSITE" id="PS50931">
    <property type="entry name" value="HTH_LYSR"/>
    <property type="match status" value="1"/>
</dbReference>
<dbReference type="GO" id="GO:0003700">
    <property type="term" value="F:DNA-binding transcription factor activity"/>
    <property type="evidence" value="ECO:0007669"/>
    <property type="project" value="InterPro"/>
</dbReference>
<dbReference type="Pfam" id="PF03466">
    <property type="entry name" value="LysR_substrate"/>
    <property type="match status" value="1"/>
</dbReference>
<sequence length="298" mass="33283">MRRFLPPLNSLKAFEAAARHLSVTTAAEELCVTQGAVSKQIRQLESRLGVGLFERRANGILLTAAGQQYLPFVTAALDSLDSATEQLQRGTRRRERLLLSVTPSFTSSWLISRIHDFEQQYPHLQVDLISGDGKPDFAGTEVDMAIRCLLPERAGQYHRVLVNERLLLVASPDVLEMKSMLQPLDLLQHRLLTQVTRPGMWDEFLQQLGLEATHATYGAGFEHFFMSIKAAEEGLGLGLIPDFLAQESISKGRLVNPLGLSVMSGFAYYLFCPGYKAELLKVIQFRDWLAQELLSAPL</sequence>
<keyword evidence="2" id="KW-0805">Transcription regulation</keyword>
<dbReference type="InterPro" id="IPR036388">
    <property type="entry name" value="WH-like_DNA-bd_sf"/>
</dbReference>
<dbReference type="RefSeq" id="WP_193952683.1">
    <property type="nucleotide sequence ID" value="NZ_JADEYS010000006.1"/>
</dbReference>
<dbReference type="Pfam" id="PF00126">
    <property type="entry name" value="HTH_1"/>
    <property type="match status" value="1"/>
</dbReference>
<dbReference type="InterPro" id="IPR000847">
    <property type="entry name" value="LysR_HTH_N"/>
</dbReference>
<dbReference type="InterPro" id="IPR058163">
    <property type="entry name" value="LysR-type_TF_proteobact-type"/>
</dbReference>
<keyword evidence="7" id="KW-1185">Reference proteome</keyword>
<proteinExistence type="inferred from homology"/>
<evidence type="ECO:0000256" key="3">
    <source>
        <dbReference type="ARBA" id="ARBA00023125"/>
    </source>
</evidence>
<dbReference type="Proteomes" id="UP000640333">
    <property type="component" value="Unassembled WGS sequence"/>
</dbReference>
<evidence type="ECO:0000256" key="2">
    <source>
        <dbReference type="ARBA" id="ARBA00023015"/>
    </source>
</evidence>
<evidence type="ECO:0000313" key="7">
    <source>
        <dbReference type="Proteomes" id="UP000640333"/>
    </source>
</evidence>
<dbReference type="PANTHER" id="PTHR30537">
    <property type="entry name" value="HTH-TYPE TRANSCRIPTIONAL REGULATOR"/>
    <property type="match status" value="1"/>
</dbReference>
<dbReference type="EMBL" id="JADEYS010000006">
    <property type="protein sequence ID" value="MBE9397133.1"/>
    <property type="molecule type" value="Genomic_DNA"/>
</dbReference>
<dbReference type="GO" id="GO:0043565">
    <property type="term" value="F:sequence-specific DNA binding"/>
    <property type="evidence" value="ECO:0007669"/>
    <property type="project" value="TreeGrafter"/>
</dbReference>
<dbReference type="Gene3D" id="3.40.190.10">
    <property type="entry name" value="Periplasmic binding protein-like II"/>
    <property type="match status" value="2"/>
</dbReference>
<dbReference type="Gene3D" id="1.10.10.10">
    <property type="entry name" value="Winged helix-like DNA-binding domain superfamily/Winged helix DNA-binding domain"/>
    <property type="match status" value="1"/>
</dbReference>
<dbReference type="PANTHER" id="PTHR30537:SF74">
    <property type="entry name" value="HTH-TYPE TRANSCRIPTIONAL REGULATOR TRPI"/>
    <property type="match status" value="1"/>
</dbReference>
<evidence type="ECO:0000256" key="1">
    <source>
        <dbReference type="ARBA" id="ARBA00009437"/>
    </source>
</evidence>
<evidence type="ECO:0000256" key="4">
    <source>
        <dbReference type="ARBA" id="ARBA00023163"/>
    </source>
</evidence>
<keyword evidence="3" id="KW-0238">DNA-binding</keyword>
<dbReference type="InterPro" id="IPR036390">
    <property type="entry name" value="WH_DNA-bd_sf"/>
</dbReference>
<feature type="domain" description="HTH lysR-type" evidence="5">
    <location>
        <begin position="6"/>
        <end position="63"/>
    </location>
</feature>
<dbReference type="FunFam" id="1.10.10.10:FF:000038">
    <property type="entry name" value="Glycine cleavage system transcriptional activator"/>
    <property type="match status" value="1"/>
</dbReference>
<comment type="similarity">
    <text evidence="1">Belongs to the LysR transcriptional regulatory family.</text>
</comment>
<dbReference type="SUPFAM" id="SSF53850">
    <property type="entry name" value="Periplasmic binding protein-like II"/>
    <property type="match status" value="1"/>
</dbReference>
<protein>
    <submittedName>
        <fullName evidence="6">LysR family transcriptional regulator</fullName>
    </submittedName>
</protein>
<evidence type="ECO:0000259" key="5">
    <source>
        <dbReference type="PROSITE" id="PS50931"/>
    </source>
</evidence>
<dbReference type="InterPro" id="IPR005119">
    <property type="entry name" value="LysR_subst-bd"/>
</dbReference>
<keyword evidence="4" id="KW-0804">Transcription</keyword>
<organism evidence="6 7">
    <name type="scientific">Pontibacterium sinense</name>
    <dbReference type="NCBI Taxonomy" id="2781979"/>
    <lineage>
        <taxon>Bacteria</taxon>
        <taxon>Pseudomonadati</taxon>
        <taxon>Pseudomonadota</taxon>
        <taxon>Gammaproteobacteria</taxon>
        <taxon>Oceanospirillales</taxon>
        <taxon>Oceanospirillaceae</taxon>
        <taxon>Pontibacterium</taxon>
    </lineage>
</organism>
<name>A0A8J7FGM1_9GAMM</name>
<dbReference type="GO" id="GO:0006351">
    <property type="term" value="P:DNA-templated transcription"/>
    <property type="evidence" value="ECO:0007669"/>
    <property type="project" value="TreeGrafter"/>
</dbReference>
<comment type="caution">
    <text evidence="6">The sequence shown here is derived from an EMBL/GenBank/DDBJ whole genome shotgun (WGS) entry which is preliminary data.</text>
</comment>
<reference evidence="6" key="1">
    <citation type="submission" date="2020-10" db="EMBL/GenBank/DDBJ databases">
        <title>Bacterium isolated from coastal waters sediment.</title>
        <authorList>
            <person name="Chen R.-J."/>
            <person name="Lu D.-C."/>
            <person name="Zhu K.-L."/>
            <person name="Du Z.-J."/>
        </authorList>
    </citation>
    <scope>NUCLEOTIDE SEQUENCE</scope>
    <source>
        <strain evidence="6">N1Y112</strain>
    </source>
</reference>
<evidence type="ECO:0000313" key="6">
    <source>
        <dbReference type="EMBL" id="MBE9397133.1"/>
    </source>
</evidence>
<dbReference type="SUPFAM" id="SSF46785">
    <property type="entry name" value="Winged helix' DNA-binding domain"/>
    <property type="match status" value="1"/>
</dbReference>
<gene>
    <name evidence="6" type="ORF">IOQ59_07645</name>
</gene>
<accession>A0A8J7FGM1</accession>